<reference evidence="10 11" key="1">
    <citation type="journal article" date="2011" name="Genome Biol. Evol.">
        <title>Integration of the genetic map and genome assembly of fugu facilitates insights into distinct features of genome evolution in teleosts and mammals.</title>
        <authorList>
            <person name="Kai W."/>
            <person name="Kikuchi K."/>
            <person name="Tohari S."/>
            <person name="Chew A.K."/>
            <person name="Tay A."/>
            <person name="Fujiwara A."/>
            <person name="Hosoya S."/>
            <person name="Suetake H."/>
            <person name="Naruse K."/>
            <person name="Brenner S."/>
            <person name="Suzuki Y."/>
            <person name="Venkatesh B."/>
        </authorList>
    </citation>
    <scope>NUCLEOTIDE SEQUENCE [LARGE SCALE GENOMIC DNA]</scope>
</reference>
<dbReference type="GeneTree" id="ENSGT00950000183201"/>
<dbReference type="AlphaFoldDB" id="A0A674N1M4"/>
<feature type="compositionally biased region" description="Low complexity" evidence="8">
    <location>
        <begin position="525"/>
        <end position="538"/>
    </location>
</feature>
<feature type="compositionally biased region" description="Polar residues" evidence="8">
    <location>
        <begin position="539"/>
        <end position="548"/>
    </location>
</feature>
<keyword evidence="3" id="KW-0914">Notch signaling pathway</keyword>
<evidence type="ECO:0000256" key="6">
    <source>
        <dbReference type="ARBA" id="ARBA00023163"/>
    </source>
</evidence>
<evidence type="ECO:0000256" key="4">
    <source>
        <dbReference type="ARBA" id="ARBA00023015"/>
    </source>
</evidence>
<feature type="region of interest" description="Disordered" evidence="8">
    <location>
        <begin position="629"/>
        <end position="706"/>
    </location>
</feature>
<proteinExistence type="inferred from homology"/>
<dbReference type="PANTHER" id="PTHR15692">
    <property type="entry name" value="MASTERMIND-LIKE"/>
    <property type="match status" value="1"/>
</dbReference>
<evidence type="ECO:0000256" key="2">
    <source>
        <dbReference type="ARBA" id="ARBA00008081"/>
    </source>
</evidence>
<name>A0A674N1M4_TAKRU</name>
<dbReference type="InterPro" id="IPR046370">
    <property type="entry name" value="MAML_N_sf"/>
</dbReference>
<dbReference type="PANTHER" id="PTHR15692:SF9">
    <property type="entry name" value="MASTERMIND-LIKE PROTEIN 2"/>
    <property type="match status" value="1"/>
</dbReference>
<keyword evidence="4" id="KW-0805">Transcription regulation</keyword>
<feature type="region of interest" description="Disordered" evidence="8">
    <location>
        <begin position="422"/>
        <end position="480"/>
    </location>
</feature>
<feature type="region of interest" description="Disordered" evidence="8">
    <location>
        <begin position="145"/>
        <end position="185"/>
    </location>
</feature>
<feature type="region of interest" description="Disordered" evidence="8">
    <location>
        <begin position="507"/>
        <end position="597"/>
    </location>
</feature>
<dbReference type="GO" id="GO:0007221">
    <property type="term" value="P:positive regulation of transcription of Notch receptor target"/>
    <property type="evidence" value="ECO:0007669"/>
    <property type="project" value="InterPro"/>
</dbReference>
<dbReference type="InterPro" id="IPR046369">
    <property type="entry name" value="MAML1-3"/>
</dbReference>
<evidence type="ECO:0000256" key="8">
    <source>
        <dbReference type="SAM" id="MobiDB-lite"/>
    </source>
</evidence>
<evidence type="ECO:0000256" key="3">
    <source>
        <dbReference type="ARBA" id="ARBA00022976"/>
    </source>
</evidence>
<feature type="region of interest" description="Disordered" evidence="8">
    <location>
        <begin position="603"/>
        <end position="622"/>
    </location>
</feature>
<keyword evidence="6" id="KW-0804">Transcription</keyword>
<reference evidence="10" key="2">
    <citation type="submission" date="2025-08" db="UniProtKB">
        <authorList>
            <consortium name="Ensembl"/>
        </authorList>
    </citation>
    <scope>IDENTIFICATION</scope>
</reference>
<feature type="compositionally biased region" description="Polar residues" evidence="8">
    <location>
        <begin position="658"/>
        <end position="678"/>
    </location>
</feature>
<feature type="compositionally biased region" description="Polar residues" evidence="8">
    <location>
        <begin position="443"/>
        <end position="480"/>
    </location>
</feature>
<dbReference type="GO" id="GO:0016607">
    <property type="term" value="C:nuclear speck"/>
    <property type="evidence" value="ECO:0007669"/>
    <property type="project" value="UniProtKB-SubCell"/>
</dbReference>
<evidence type="ECO:0000256" key="7">
    <source>
        <dbReference type="ARBA" id="ARBA00023242"/>
    </source>
</evidence>
<organism evidence="10 11">
    <name type="scientific">Takifugu rubripes</name>
    <name type="common">Japanese pufferfish</name>
    <name type="synonym">Fugu rubripes</name>
    <dbReference type="NCBI Taxonomy" id="31033"/>
    <lineage>
        <taxon>Eukaryota</taxon>
        <taxon>Metazoa</taxon>
        <taxon>Chordata</taxon>
        <taxon>Craniata</taxon>
        <taxon>Vertebrata</taxon>
        <taxon>Euteleostomi</taxon>
        <taxon>Actinopterygii</taxon>
        <taxon>Neopterygii</taxon>
        <taxon>Teleostei</taxon>
        <taxon>Neoteleostei</taxon>
        <taxon>Acanthomorphata</taxon>
        <taxon>Eupercaria</taxon>
        <taxon>Tetraodontiformes</taxon>
        <taxon>Tetradontoidea</taxon>
        <taxon>Tetraodontidae</taxon>
        <taxon>Takifugu</taxon>
    </lineage>
</organism>
<comment type="similarity">
    <text evidence="2">Belongs to the mastermind family.</text>
</comment>
<reference evidence="10" key="3">
    <citation type="submission" date="2025-09" db="UniProtKB">
        <authorList>
            <consortium name="Ensembl"/>
        </authorList>
    </citation>
    <scope>IDENTIFICATION</scope>
</reference>
<dbReference type="Proteomes" id="UP000005226">
    <property type="component" value="Chromosome 11"/>
</dbReference>
<feature type="compositionally biased region" description="Basic and acidic residues" evidence="8">
    <location>
        <begin position="637"/>
        <end position="647"/>
    </location>
</feature>
<dbReference type="Gene3D" id="6.10.250.970">
    <property type="match status" value="1"/>
</dbReference>
<dbReference type="GO" id="GO:0003713">
    <property type="term" value="F:transcription coactivator activity"/>
    <property type="evidence" value="ECO:0007669"/>
    <property type="project" value="InterPro"/>
</dbReference>
<evidence type="ECO:0000256" key="1">
    <source>
        <dbReference type="ARBA" id="ARBA00004324"/>
    </source>
</evidence>
<dbReference type="OMA" id="GMFNMTL"/>
<feature type="domain" description="Neurogenic mastermind-like N-terminal" evidence="9">
    <location>
        <begin position="92"/>
        <end position="152"/>
    </location>
</feature>
<dbReference type="Ensembl" id="ENSTRUT00000061642.1">
    <property type="protein sequence ID" value="ENSTRUP00000067079.1"/>
    <property type="gene ID" value="ENSTRUG00000019759.2"/>
</dbReference>
<dbReference type="SMART" id="SM01275">
    <property type="entry name" value="MamL-1"/>
    <property type="match status" value="1"/>
</dbReference>
<keyword evidence="5" id="KW-0010">Activator</keyword>
<dbReference type="Pfam" id="PF09596">
    <property type="entry name" value="MamL-1"/>
    <property type="match status" value="1"/>
</dbReference>
<keyword evidence="7" id="KW-0539">Nucleus</keyword>
<protein>
    <recommendedName>
        <fullName evidence="9">Neurogenic mastermind-like N-terminal domain-containing protein</fullName>
    </recommendedName>
</protein>
<evidence type="ECO:0000256" key="5">
    <source>
        <dbReference type="ARBA" id="ARBA00023159"/>
    </source>
</evidence>
<sequence length="943" mass="102705">MSKEECSYNKALYCSSAFASVHHTDDYVWTISEEPQWVRALAPRFWTFNVLSDFSKADANRKDLFHHYKNRTMPGAVGNGPVGASARGSSVPQLHNAIVERLRARIELCRRHHSTCENRYQRGQAETSEREHENTLHLLNIVQQGTGNRKPKGSRGSNQQPPEYRANGMRKCTESDQKNSTRTALQGSLRRKIEGHLPGQVQKQNGLSCGFPGSNFKRVCVDTGNLGHGSCSHNLPQPHTLHGSSAMSTQRKNFMVHHGGVGSDRFNMTLKEMKKEPIEVPSCGHHSNAEMIFDFKDEGGGQIDPELQDLFDELTKTVPTLNDLEFEKILKQDDAFGVDLGRPSSAGAPASLCSPVERPIKMEQSPEFAQVHSGSLQLRPASAGPCFTLTTTSSANTSQKATQASRAMPCWPEISHAEQLKQMAANQQQPSSLLHHHQAPPSGMSSWTPSLNTHSLTTTFPQDKVSSPAPTGQQRFSSQSKRLNNCLFKANSSHHVDMKVLSVKPTLHFSPKAPHSGSQPMPNMTSTATTTSAQQQQQLSPSNGNQPRPTLPFPMPQITAGPLCLQPKAAPEGMPFKLTQPRQIVPPGSRQPASESLGAVPGQLQHRAPAPSNQDKGPAKNPVLQRQLTQQHGLGNSDKDSSRDRFGHYLTRPPPDYKQSTVQQGNIFPGQNSLSSSNSHEKDLQPLSCRSGPRWSPSSSDHSFGIRTDSHPASCAGRFQHQNQIGSNHNKARFLVPPPQGNSAFGMNNVAGVQSPTVSGDLHSPEVPGPGLGGLMRNITMGWSSTNKQVTAGPGVRRPSNPLQPQGTQLDILNHLYPQRHVGPPNQVAPDSGILAQNLSMRDTGPRPSQPMMGSPSAVMNLNQSSPEQRVPAGSFSESSPNVSSYHNNRANHLTFDFLPEGDNTVPGINTDSDFIDSLLKSGSGNDDWMKDINLDEILGSHS</sequence>
<evidence type="ECO:0000259" key="9">
    <source>
        <dbReference type="SMART" id="SM01275"/>
    </source>
</evidence>
<dbReference type="InterPro" id="IPR019082">
    <property type="entry name" value="Mastermind-like_N"/>
</dbReference>
<keyword evidence="11" id="KW-1185">Reference proteome</keyword>
<dbReference type="InParanoid" id="A0A674N1M4"/>
<comment type="subcellular location">
    <subcellularLocation>
        <location evidence="1">Nucleus speckle</location>
    </subcellularLocation>
</comment>
<gene>
    <name evidence="10" type="primary">zmp:0000001236</name>
</gene>
<accession>A0A674N1M4</accession>
<evidence type="ECO:0000313" key="11">
    <source>
        <dbReference type="Proteomes" id="UP000005226"/>
    </source>
</evidence>
<evidence type="ECO:0000313" key="10">
    <source>
        <dbReference type="Ensembl" id="ENSTRUP00000067079.1"/>
    </source>
</evidence>